<dbReference type="Pfam" id="PF01055">
    <property type="entry name" value="Glyco_hydro_31_2nd"/>
    <property type="match status" value="1"/>
</dbReference>
<comment type="caution">
    <text evidence="7">The sequence shown here is derived from an EMBL/GenBank/DDBJ whole genome shotgun (WGS) entry which is preliminary data.</text>
</comment>
<dbReference type="SUPFAM" id="SSF74650">
    <property type="entry name" value="Galactose mutarotase-like"/>
    <property type="match status" value="1"/>
</dbReference>
<dbReference type="Gene3D" id="3.20.20.80">
    <property type="entry name" value="Glycosidases"/>
    <property type="match status" value="1"/>
</dbReference>
<dbReference type="Proteomes" id="UP000663851">
    <property type="component" value="Unassembled WGS sequence"/>
</dbReference>
<feature type="domain" description="Glycosyl hydrolase family 31 C-terminal" evidence="6">
    <location>
        <begin position="613"/>
        <end position="710"/>
    </location>
</feature>
<evidence type="ECO:0000256" key="2">
    <source>
        <dbReference type="RuleBase" id="RU361185"/>
    </source>
</evidence>
<comment type="similarity">
    <text evidence="1 2">Belongs to the glycosyl hydrolase 31 family.</text>
</comment>
<dbReference type="GO" id="GO:0005975">
    <property type="term" value="P:carbohydrate metabolic process"/>
    <property type="evidence" value="ECO:0007669"/>
    <property type="project" value="InterPro"/>
</dbReference>
<evidence type="ECO:0000259" key="6">
    <source>
        <dbReference type="Pfam" id="PF21365"/>
    </source>
</evidence>
<sequence length="827" mass="95147">MYILVSNENYVILGNATFKLRIAFVTESIAQITFTKDKPFKFSHSLIVTNQRCFTDYNFSETALNFIIETTALKLVVSKEYGAISYFDQNGKRLLQEPERGGKWLTGKTVYNSVVKNSARSASNNNVDAKHCSMMSRDVFEAKLELVFDENEAIFGFGSHEEGYGNMRGKRCQLYQHSRKIAIPYFVSTLGYGVLLDCCSLITFHDDALGSYLWADVVDELDFYFIYGGKFDSVTRGYHELTGRVPLFPKWAFGYIQSKERYINAKEIVDVVDEYRRRGIPLDLIALDWRSWPSGNGWGQKSLDPTRFPDPTSFLNALHKRNVHLMVSVWPSMSDGCANHCEMKKGHFLLDDNSTYNAFVPEARACYWNQTNTGLFVHGVDAWWSDFSEPFMADWAGAVEPEAHNRLIMNIQHFKQYLDPDLINVYSLQHAKAIYDGQRGTTLNKRVFILTRSAYAGQHRYATAVWSGDTCATWETLRRCIPSGFNFCATGEAFWTVDIGGFFINYDKEMWFWRGDYSEGCRGTTDGSLLEPDPQDTGCRDLGFRELYVRWLQYATFLPLFRSHGTDASREVWRFGEVGTPYYDAIVKYIRLRYQLMPYIYSLAAQITLNSYTMLRAIALDFPDDPNTFDLIDQYLFGSALLIFPVTKPMYYQGNSISIRDEPKTRCVYLPIGSRWYDFWTETIHEGGQTHVASASLDTLPIFVREGSIIPMTQVMQYVDEVTDAPYEIRVYRGADARFTIYEDEGDNYNYEQEAFALVNLSWYESCNQLKISSRQGSFSGLVTERQYDIIFISEEGRETKTIIFKGDDMLVSSAKPYMQTNLYEQL</sequence>
<dbReference type="SUPFAM" id="SSF51011">
    <property type="entry name" value="Glycosyl hydrolase domain"/>
    <property type="match status" value="1"/>
</dbReference>
<dbReference type="CDD" id="cd14752">
    <property type="entry name" value="GH31_N"/>
    <property type="match status" value="1"/>
</dbReference>
<dbReference type="Gene3D" id="2.60.40.1180">
    <property type="entry name" value="Golgi alpha-mannosidase II"/>
    <property type="match status" value="2"/>
</dbReference>
<evidence type="ECO:0000259" key="5">
    <source>
        <dbReference type="Pfam" id="PF17137"/>
    </source>
</evidence>
<dbReference type="Pfam" id="PF17137">
    <property type="entry name" value="DUF5110"/>
    <property type="match status" value="1"/>
</dbReference>
<dbReference type="InterPro" id="IPR051816">
    <property type="entry name" value="Glycosyl_Hydrolase_31"/>
</dbReference>
<evidence type="ECO:0000259" key="4">
    <source>
        <dbReference type="Pfam" id="PF13802"/>
    </source>
</evidence>
<dbReference type="SUPFAM" id="SSF51445">
    <property type="entry name" value="(Trans)glycosidases"/>
    <property type="match status" value="1"/>
</dbReference>
<dbReference type="InterPro" id="IPR011013">
    <property type="entry name" value="Gal_mutarotase_sf_dom"/>
</dbReference>
<dbReference type="EMBL" id="CAJNYD010001797">
    <property type="protein sequence ID" value="CAF3365106.1"/>
    <property type="molecule type" value="Genomic_DNA"/>
</dbReference>
<reference evidence="7" key="1">
    <citation type="submission" date="2021-02" db="EMBL/GenBank/DDBJ databases">
        <authorList>
            <person name="Nowell W R."/>
        </authorList>
    </citation>
    <scope>NUCLEOTIDE SEQUENCE</scope>
</reference>
<accession>A0A817X929</accession>
<dbReference type="Pfam" id="PF13802">
    <property type="entry name" value="Gal_mutarotas_2"/>
    <property type="match status" value="1"/>
</dbReference>
<dbReference type="InterPro" id="IPR000322">
    <property type="entry name" value="Glyco_hydro_31_TIM"/>
</dbReference>
<proteinExistence type="inferred from homology"/>
<name>A0A817X929_9BILA</name>
<dbReference type="Gene3D" id="2.60.40.1760">
    <property type="entry name" value="glycosyl hydrolase (family 31)"/>
    <property type="match status" value="1"/>
</dbReference>
<dbReference type="InterPro" id="IPR013780">
    <property type="entry name" value="Glyco_hydro_b"/>
</dbReference>
<organism evidence="7 9">
    <name type="scientific">Rotaria socialis</name>
    <dbReference type="NCBI Taxonomy" id="392032"/>
    <lineage>
        <taxon>Eukaryota</taxon>
        <taxon>Metazoa</taxon>
        <taxon>Spiralia</taxon>
        <taxon>Gnathifera</taxon>
        <taxon>Rotifera</taxon>
        <taxon>Eurotatoria</taxon>
        <taxon>Bdelloidea</taxon>
        <taxon>Philodinida</taxon>
        <taxon>Philodinidae</taxon>
        <taxon>Rotaria</taxon>
    </lineage>
</organism>
<evidence type="ECO:0000259" key="3">
    <source>
        <dbReference type="Pfam" id="PF01055"/>
    </source>
</evidence>
<dbReference type="Proteomes" id="UP000663833">
    <property type="component" value="Unassembled WGS sequence"/>
</dbReference>
<dbReference type="InterPro" id="IPR033403">
    <property type="entry name" value="DUF5110"/>
</dbReference>
<feature type="domain" description="DUF5110" evidence="5">
    <location>
        <begin position="727"/>
        <end position="793"/>
    </location>
</feature>
<evidence type="ECO:0000256" key="1">
    <source>
        <dbReference type="ARBA" id="ARBA00007806"/>
    </source>
</evidence>
<dbReference type="PANTHER" id="PTHR43863:SF2">
    <property type="entry name" value="MALTASE-GLUCOAMYLASE"/>
    <property type="match status" value="1"/>
</dbReference>
<dbReference type="InterPro" id="IPR025887">
    <property type="entry name" value="Glyco_hydro_31_N_dom"/>
</dbReference>
<dbReference type="GO" id="GO:0030246">
    <property type="term" value="F:carbohydrate binding"/>
    <property type="evidence" value="ECO:0007669"/>
    <property type="project" value="InterPro"/>
</dbReference>
<feature type="domain" description="Glycoside hydrolase family 31 N-terminal" evidence="4">
    <location>
        <begin position="20"/>
        <end position="198"/>
    </location>
</feature>
<keyword evidence="2" id="KW-0326">Glycosidase</keyword>
<dbReference type="EMBL" id="CAJOBO010002457">
    <property type="protein sequence ID" value="CAF4452013.1"/>
    <property type="molecule type" value="Genomic_DNA"/>
</dbReference>
<dbReference type="GO" id="GO:0090599">
    <property type="term" value="F:alpha-glucosidase activity"/>
    <property type="evidence" value="ECO:0007669"/>
    <property type="project" value="UniProtKB-ARBA"/>
</dbReference>
<keyword evidence="2" id="KW-0378">Hydrolase</keyword>
<gene>
    <name evidence="8" type="ORF">HFQ381_LOCUS23960</name>
    <name evidence="7" type="ORF">LUA448_LOCUS14316</name>
</gene>
<dbReference type="AlphaFoldDB" id="A0A817X929"/>
<evidence type="ECO:0000313" key="8">
    <source>
        <dbReference type="EMBL" id="CAF4452013.1"/>
    </source>
</evidence>
<evidence type="ECO:0000313" key="9">
    <source>
        <dbReference type="Proteomes" id="UP000663833"/>
    </source>
</evidence>
<feature type="domain" description="Glycoside hydrolase family 31 TIM barrel" evidence="3">
    <location>
        <begin position="246"/>
        <end position="603"/>
    </location>
</feature>
<dbReference type="PANTHER" id="PTHR43863">
    <property type="entry name" value="HYDROLASE, PUTATIVE (AFU_ORTHOLOGUE AFUA_1G03140)-RELATED"/>
    <property type="match status" value="1"/>
</dbReference>
<dbReference type="InterPro" id="IPR017853">
    <property type="entry name" value="GH"/>
</dbReference>
<evidence type="ECO:0000313" key="7">
    <source>
        <dbReference type="EMBL" id="CAF3365106.1"/>
    </source>
</evidence>
<dbReference type="InterPro" id="IPR048395">
    <property type="entry name" value="Glyco_hydro_31_C"/>
</dbReference>
<dbReference type="Pfam" id="PF21365">
    <property type="entry name" value="Glyco_hydro_31_3rd"/>
    <property type="match status" value="1"/>
</dbReference>
<protein>
    <submittedName>
        <fullName evidence="7">Uncharacterized protein</fullName>
    </submittedName>
</protein>
<dbReference type="CDD" id="cd06591">
    <property type="entry name" value="GH31_xylosidase_XylS"/>
    <property type="match status" value="1"/>
</dbReference>